<dbReference type="PROSITE" id="PS51891">
    <property type="entry name" value="CENP_V_GFA"/>
    <property type="match status" value="1"/>
</dbReference>
<reference evidence="6 7" key="1">
    <citation type="submission" date="2019-04" db="EMBL/GenBank/DDBJ databases">
        <title>Reference strain of H23.</title>
        <authorList>
            <person name="Luo X."/>
        </authorList>
    </citation>
    <scope>NUCLEOTIDE SEQUENCE [LARGE SCALE GENOMIC DNA]</scope>
    <source>
        <strain evidence="6 7">H23</strain>
    </source>
</reference>
<dbReference type="AlphaFoldDB" id="A0A4U5JXA1"/>
<evidence type="ECO:0000313" key="6">
    <source>
        <dbReference type="EMBL" id="TKR33311.1"/>
    </source>
</evidence>
<dbReference type="GO" id="GO:0016846">
    <property type="term" value="F:carbon-sulfur lyase activity"/>
    <property type="evidence" value="ECO:0007669"/>
    <property type="project" value="InterPro"/>
</dbReference>
<gene>
    <name evidence="6" type="ORF">FCE95_03115</name>
</gene>
<keyword evidence="2" id="KW-0479">Metal-binding</keyword>
<dbReference type="PANTHER" id="PTHR33337:SF40">
    <property type="entry name" value="CENP-V_GFA DOMAIN-CONTAINING PROTEIN-RELATED"/>
    <property type="match status" value="1"/>
</dbReference>
<organism evidence="6 7">
    <name type="scientific">Luteimonas gilva</name>
    <dbReference type="NCBI Taxonomy" id="2572684"/>
    <lineage>
        <taxon>Bacteria</taxon>
        <taxon>Pseudomonadati</taxon>
        <taxon>Pseudomonadota</taxon>
        <taxon>Gammaproteobacteria</taxon>
        <taxon>Lysobacterales</taxon>
        <taxon>Lysobacteraceae</taxon>
        <taxon>Luteimonas</taxon>
    </lineage>
</organism>
<sequence length="139" mass="15128">MSQPYTGGCACGAIRYRIADEPLAMNDCQCRQCQQRSGTGHGSYLTFATQDHVEVSGEATVWQATADNGNVKSHAFCPTCGTPVYLTFSEMPTAFTIHAGSLDDPAQYRPQVITFASRAQAWDRVDAALPSFQRMPQEG</sequence>
<dbReference type="OrthoDB" id="7765631at2"/>
<evidence type="ECO:0000259" key="5">
    <source>
        <dbReference type="PROSITE" id="PS51891"/>
    </source>
</evidence>
<dbReference type="InterPro" id="IPR011057">
    <property type="entry name" value="Mss4-like_sf"/>
</dbReference>
<keyword evidence="4" id="KW-0456">Lyase</keyword>
<comment type="caution">
    <text evidence="6">The sequence shown here is derived from an EMBL/GenBank/DDBJ whole genome shotgun (WGS) entry which is preliminary data.</text>
</comment>
<dbReference type="SUPFAM" id="SSF51316">
    <property type="entry name" value="Mss4-like"/>
    <property type="match status" value="1"/>
</dbReference>
<accession>A0A4U5JXA1</accession>
<name>A0A4U5JXA1_9GAMM</name>
<keyword evidence="3" id="KW-0862">Zinc</keyword>
<dbReference type="InterPro" id="IPR006913">
    <property type="entry name" value="CENP-V/GFA"/>
</dbReference>
<evidence type="ECO:0000256" key="1">
    <source>
        <dbReference type="ARBA" id="ARBA00005495"/>
    </source>
</evidence>
<dbReference type="EMBL" id="SZUA01000001">
    <property type="protein sequence ID" value="TKR33311.1"/>
    <property type="molecule type" value="Genomic_DNA"/>
</dbReference>
<evidence type="ECO:0000313" key="7">
    <source>
        <dbReference type="Proteomes" id="UP000308707"/>
    </source>
</evidence>
<protein>
    <submittedName>
        <fullName evidence="6">GFA family protein</fullName>
    </submittedName>
</protein>
<dbReference type="RefSeq" id="WP_137265520.1">
    <property type="nucleotide sequence ID" value="NZ_SZUA01000001.1"/>
</dbReference>
<proteinExistence type="inferred from homology"/>
<dbReference type="Gene3D" id="3.90.1590.10">
    <property type="entry name" value="glutathione-dependent formaldehyde- activating enzyme (gfa)"/>
    <property type="match status" value="1"/>
</dbReference>
<feature type="domain" description="CENP-V/GFA" evidence="5">
    <location>
        <begin position="5"/>
        <end position="123"/>
    </location>
</feature>
<comment type="similarity">
    <text evidence="1">Belongs to the Gfa family.</text>
</comment>
<evidence type="ECO:0000256" key="3">
    <source>
        <dbReference type="ARBA" id="ARBA00022833"/>
    </source>
</evidence>
<dbReference type="GO" id="GO:0046872">
    <property type="term" value="F:metal ion binding"/>
    <property type="evidence" value="ECO:0007669"/>
    <property type="project" value="UniProtKB-KW"/>
</dbReference>
<dbReference type="PANTHER" id="PTHR33337">
    <property type="entry name" value="GFA DOMAIN-CONTAINING PROTEIN"/>
    <property type="match status" value="1"/>
</dbReference>
<keyword evidence="7" id="KW-1185">Reference proteome</keyword>
<dbReference type="Proteomes" id="UP000308707">
    <property type="component" value="Unassembled WGS sequence"/>
</dbReference>
<dbReference type="Pfam" id="PF04828">
    <property type="entry name" value="GFA"/>
    <property type="match status" value="1"/>
</dbReference>
<evidence type="ECO:0000256" key="4">
    <source>
        <dbReference type="ARBA" id="ARBA00023239"/>
    </source>
</evidence>
<evidence type="ECO:0000256" key="2">
    <source>
        <dbReference type="ARBA" id="ARBA00022723"/>
    </source>
</evidence>